<keyword evidence="2" id="KW-1185">Reference proteome</keyword>
<dbReference type="CDD" id="cd02603">
    <property type="entry name" value="HAD_sEH-N_like"/>
    <property type="match status" value="1"/>
</dbReference>
<comment type="caution">
    <text evidence="1">The sequence shown here is derived from an EMBL/GenBank/DDBJ whole genome shotgun (WGS) entry which is preliminary data.</text>
</comment>
<dbReference type="PRINTS" id="PR00413">
    <property type="entry name" value="HADHALOGNASE"/>
</dbReference>
<dbReference type="EMBL" id="BSQG01000003">
    <property type="protein sequence ID" value="GLU48081.1"/>
    <property type="molecule type" value="Genomic_DNA"/>
</dbReference>
<dbReference type="InterPro" id="IPR023214">
    <property type="entry name" value="HAD_sf"/>
</dbReference>
<evidence type="ECO:0000313" key="2">
    <source>
        <dbReference type="Proteomes" id="UP001165092"/>
    </source>
</evidence>
<dbReference type="InterPro" id="IPR006439">
    <property type="entry name" value="HAD-SF_hydro_IA"/>
</dbReference>
<dbReference type="NCBIfam" id="TIGR01509">
    <property type="entry name" value="HAD-SF-IA-v3"/>
    <property type="match status" value="1"/>
</dbReference>
<protein>
    <submittedName>
        <fullName evidence="1">Haloacid dehalogenase</fullName>
    </submittedName>
</protein>
<dbReference type="Pfam" id="PF00702">
    <property type="entry name" value="Hydrolase"/>
    <property type="match status" value="1"/>
</dbReference>
<dbReference type="SUPFAM" id="SSF56784">
    <property type="entry name" value="HAD-like"/>
    <property type="match status" value="1"/>
</dbReference>
<name>A0A9W6P6S4_9ACTN</name>
<dbReference type="SFLD" id="SFLDS00003">
    <property type="entry name" value="Haloacid_Dehalogenase"/>
    <property type="match status" value="1"/>
</dbReference>
<evidence type="ECO:0000313" key="1">
    <source>
        <dbReference type="EMBL" id="GLU48081.1"/>
    </source>
</evidence>
<dbReference type="Gene3D" id="1.10.150.240">
    <property type="entry name" value="Putative phosphatase, domain 2"/>
    <property type="match status" value="1"/>
</dbReference>
<accession>A0A9W6P6S4</accession>
<reference evidence="1" key="1">
    <citation type="submission" date="2023-02" db="EMBL/GenBank/DDBJ databases">
        <title>Nocardiopsis ansamitocini NBRC 112285.</title>
        <authorList>
            <person name="Ichikawa N."/>
            <person name="Sato H."/>
            <person name="Tonouchi N."/>
        </authorList>
    </citation>
    <scope>NUCLEOTIDE SEQUENCE</scope>
    <source>
        <strain evidence="1">NBRC 112285</strain>
    </source>
</reference>
<proteinExistence type="predicted"/>
<dbReference type="Gene3D" id="3.40.50.1000">
    <property type="entry name" value="HAD superfamily/HAD-like"/>
    <property type="match status" value="1"/>
</dbReference>
<dbReference type="RefSeq" id="WP_285759449.1">
    <property type="nucleotide sequence ID" value="NZ_BSQG01000003.1"/>
</dbReference>
<dbReference type="InterPro" id="IPR036412">
    <property type="entry name" value="HAD-like_sf"/>
</dbReference>
<dbReference type="AlphaFoldDB" id="A0A9W6P6S4"/>
<dbReference type="SFLD" id="SFLDG01129">
    <property type="entry name" value="C1.5:_HAD__Beta-PGM__Phosphata"/>
    <property type="match status" value="1"/>
</dbReference>
<dbReference type="InterPro" id="IPR023198">
    <property type="entry name" value="PGP-like_dom2"/>
</dbReference>
<dbReference type="Proteomes" id="UP001165092">
    <property type="component" value="Unassembled WGS sequence"/>
</dbReference>
<gene>
    <name evidence="1" type="ORF">Nans01_24320</name>
</gene>
<dbReference type="PANTHER" id="PTHR43611">
    <property type="entry name" value="ALPHA-D-GLUCOSE 1-PHOSPHATE PHOSPHATASE"/>
    <property type="match status" value="1"/>
</dbReference>
<sequence length="206" mass="22222">MTAPSPITTVVFDYGNVICTPQPAADLARMEELSGVPPVGFWAAYWAERLDYDAGLSGHEYWNRVARHTGADWDLATLQALWRADLTSWLHPEPSTIALIDRLAAGSTRLALLSNAALGFAGALRDSPVLSGFDAVFFSCDIGVCKPDPAIYQHALDALGSSPQETAFIDDREENVRAAAELGIVAHHYTDGAGLEKFLDQVGVSY</sequence>
<organism evidence="1 2">
    <name type="scientific">Nocardiopsis ansamitocini</name>
    <dbReference type="NCBI Taxonomy" id="1670832"/>
    <lineage>
        <taxon>Bacteria</taxon>
        <taxon>Bacillati</taxon>
        <taxon>Actinomycetota</taxon>
        <taxon>Actinomycetes</taxon>
        <taxon>Streptosporangiales</taxon>
        <taxon>Nocardiopsidaceae</taxon>
        <taxon>Nocardiopsis</taxon>
    </lineage>
</organism>
<dbReference type="PANTHER" id="PTHR43611:SF3">
    <property type="entry name" value="FLAVIN MONONUCLEOTIDE HYDROLASE 1, CHLOROPLATIC"/>
    <property type="match status" value="1"/>
</dbReference>